<keyword evidence="4 8" id="KW-1003">Cell membrane</keyword>
<evidence type="ECO:0000256" key="2">
    <source>
        <dbReference type="ARBA" id="ARBA00009765"/>
    </source>
</evidence>
<dbReference type="CDD" id="cd12822">
    <property type="entry name" value="TmCorA-like"/>
    <property type="match status" value="1"/>
</dbReference>
<feature type="transmembrane region" description="Helical" evidence="8">
    <location>
        <begin position="295"/>
        <end position="316"/>
    </location>
</feature>
<keyword evidence="7 8" id="KW-0472">Membrane</keyword>
<accession>A0A1L8CTC7</accession>
<dbReference type="Gene3D" id="1.20.58.340">
    <property type="entry name" value="Magnesium transport protein CorA, transmembrane region"/>
    <property type="match status" value="2"/>
</dbReference>
<feature type="transmembrane region" description="Helical" evidence="8">
    <location>
        <begin position="265"/>
        <end position="283"/>
    </location>
</feature>
<evidence type="ECO:0000256" key="6">
    <source>
        <dbReference type="ARBA" id="ARBA00022989"/>
    </source>
</evidence>
<comment type="function">
    <text evidence="8">Mediates influx of magnesium ions.</text>
</comment>
<dbReference type="OrthoDB" id="9803416at2"/>
<dbReference type="PANTHER" id="PTHR46494:SF1">
    <property type="entry name" value="CORA FAMILY METAL ION TRANSPORTER (EUROFUNG)"/>
    <property type="match status" value="1"/>
</dbReference>
<dbReference type="GO" id="GO:0015095">
    <property type="term" value="F:magnesium ion transmembrane transporter activity"/>
    <property type="evidence" value="ECO:0007669"/>
    <property type="project" value="UniProtKB-UniRule"/>
</dbReference>
<dbReference type="RefSeq" id="WP_075858650.1">
    <property type="nucleotide sequence ID" value="NZ_BDJK01000009.1"/>
</dbReference>
<dbReference type="NCBIfam" id="TIGR00383">
    <property type="entry name" value="corA"/>
    <property type="match status" value="1"/>
</dbReference>
<dbReference type="InterPro" id="IPR045863">
    <property type="entry name" value="CorA_TM1_TM2"/>
</dbReference>
<evidence type="ECO:0000256" key="8">
    <source>
        <dbReference type="RuleBase" id="RU362010"/>
    </source>
</evidence>
<gene>
    <name evidence="8" type="primary">corA</name>
    <name evidence="9" type="ORF">cpu_06730</name>
</gene>
<dbReference type="SUPFAM" id="SSF143865">
    <property type="entry name" value="CorA soluble domain-like"/>
    <property type="match status" value="1"/>
</dbReference>
<comment type="subcellular location">
    <subcellularLocation>
        <location evidence="1">Cell membrane</location>
        <topology evidence="1">Multi-pass membrane protein</topology>
    </subcellularLocation>
    <subcellularLocation>
        <location evidence="8">Membrane</location>
        <topology evidence="8">Multi-pass membrane protein</topology>
    </subcellularLocation>
</comment>
<dbReference type="Proteomes" id="UP000187485">
    <property type="component" value="Unassembled WGS sequence"/>
</dbReference>
<dbReference type="AlphaFoldDB" id="A0A1L8CTC7"/>
<dbReference type="STRING" id="870242.cpu_06730"/>
<dbReference type="GO" id="GO:0000287">
    <property type="term" value="F:magnesium ion binding"/>
    <property type="evidence" value="ECO:0007669"/>
    <property type="project" value="TreeGrafter"/>
</dbReference>
<reference evidence="10" key="1">
    <citation type="submission" date="2016-12" db="EMBL/GenBank/DDBJ databases">
        <title>Draft Genome Sequences od Carboxydothermus pertinax and islandicus, Hydrogenogenic Carboxydotrophic Bacteria.</title>
        <authorList>
            <person name="Fukuyama Y."/>
            <person name="Ohmae K."/>
            <person name="Yoneda Y."/>
            <person name="Yoshida T."/>
            <person name="Sako Y."/>
        </authorList>
    </citation>
    <scope>NUCLEOTIDE SEQUENCE [LARGE SCALE GENOMIC DNA]</scope>
    <source>
        <strain evidence="10">Ug1</strain>
    </source>
</reference>
<evidence type="ECO:0000256" key="7">
    <source>
        <dbReference type="ARBA" id="ARBA00023136"/>
    </source>
</evidence>
<evidence type="ECO:0000313" key="10">
    <source>
        <dbReference type="Proteomes" id="UP000187485"/>
    </source>
</evidence>
<dbReference type="InterPro" id="IPR004488">
    <property type="entry name" value="Mg/Co-transport_prot_CorA"/>
</dbReference>
<dbReference type="InterPro" id="IPR045861">
    <property type="entry name" value="CorA_cytoplasmic_dom"/>
</dbReference>
<evidence type="ECO:0000256" key="4">
    <source>
        <dbReference type="ARBA" id="ARBA00022475"/>
    </source>
</evidence>
<organism evidence="9 10">
    <name type="scientific">Carboxydothermus pertinax</name>
    <dbReference type="NCBI Taxonomy" id="870242"/>
    <lineage>
        <taxon>Bacteria</taxon>
        <taxon>Bacillati</taxon>
        <taxon>Bacillota</taxon>
        <taxon>Clostridia</taxon>
        <taxon>Thermoanaerobacterales</taxon>
        <taxon>Thermoanaerobacteraceae</taxon>
        <taxon>Carboxydothermus</taxon>
    </lineage>
</organism>
<dbReference type="SUPFAM" id="SSF144083">
    <property type="entry name" value="Magnesium transport protein CorA, transmembrane region"/>
    <property type="match status" value="1"/>
</dbReference>
<keyword evidence="5 8" id="KW-0812">Transmembrane</keyword>
<evidence type="ECO:0000256" key="1">
    <source>
        <dbReference type="ARBA" id="ARBA00004651"/>
    </source>
</evidence>
<comment type="similarity">
    <text evidence="2 8">Belongs to the CorA metal ion transporter (MIT) (TC 1.A.35) family.</text>
</comment>
<proteinExistence type="inferred from homology"/>
<evidence type="ECO:0000256" key="3">
    <source>
        <dbReference type="ARBA" id="ARBA00022448"/>
    </source>
</evidence>
<name>A0A1L8CTC7_9THEO</name>
<evidence type="ECO:0000256" key="5">
    <source>
        <dbReference type="ARBA" id="ARBA00022692"/>
    </source>
</evidence>
<dbReference type="EMBL" id="BDJK01000009">
    <property type="protein sequence ID" value="GAV22163.1"/>
    <property type="molecule type" value="Genomic_DNA"/>
</dbReference>
<keyword evidence="8" id="KW-0460">Magnesium</keyword>
<keyword evidence="3 8" id="KW-0813">Transport</keyword>
<comment type="caution">
    <text evidence="9">The sequence shown here is derived from an EMBL/GenBank/DDBJ whole genome shotgun (WGS) entry which is preliminary data.</text>
</comment>
<dbReference type="GO" id="GO:0005886">
    <property type="term" value="C:plasma membrane"/>
    <property type="evidence" value="ECO:0007669"/>
    <property type="project" value="UniProtKB-SubCell"/>
</dbReference>
<dbReference type="GO" id="GO:0050897">
    <property type="term" value="F:cobalt ion binding"/>
    <property type="evidence" value="ECO:0007669"/>
    <property type="project" value="TreeGrafter"/>
</dbReference>
<dbReference type="InterPro" id="IPR002523">
    <property type="entry name" value="MgTranspt_CorA/ZnTranspt_ZntB"/>
</dbReference>
<keyword evidence="10" id="KW-1185">Reference proteome</keyword>
<dbReference type="Gene3D" id="3.30.460.20">
    <property type="entry name" value="CorA soluble domain-like"/>
    <property type="match status" value="1"/>
</dbReference>
<keyword evidence="8" id="KW-0406">Ion transport</keyword>
<protein>
    <recommendedName>
        <fullName evidence="8">Magnesium transport protein CorA</fullName>
    </recommendedName>
</protein>
<sequence>MIKTYYYNHKTNSMEHDVDLAKLPELLADPESMLWVDLYNFEEKELYYLARIFDFHELTVEDCLTFSPRAKVDKYENYYFFLLHALRYDEEQEEEILLVQLGVYFGPNFIVTVHKSTLPSLGRLALVCRRSTEICVKGAEYFLYSIIDGIVDEYFPILEQVTNRIEDLEDEIYEQPNREITDEFIDLKRTILAIRRAISHQKRIFGNLIRPPFPLSEEIKPYFSDLADHLERATDSVDSQRDMLDQILMTYNSIITTRTNETMRVLTIISTIFMPLTFVTGFFGMNVPFPAQNHFISTGFITAGLVAISYGMVRWFKYKKWM</sequence>
<keyword evidence="6 8" id="KW-1133">Transmembrane helix</keyword>
<evidence type="ECO:0000313" key="9">
    <source>
        <dbReference type="EMBL" id="GAV22163.1"/>
    </source>
</evidence>
<dbReference type="GO" id="GO:0015087">
    <property type="term" value="F:cobalt ion transmembrane transporter activity"/>
    <property type="evidence" value="ECO:0007669"/>
    <property type="project" value="UniProtKB-UniRule"/>
</dbReference>
<dbReference type="PANTHER" id="PTHR46494">
    <property type="entry name" value="CORA FAMILY METAL ION TRANSPORTER (EUROFUNG)"/>
    <property type="match status" value="1"/>
</dbReference>
<dbReference type="Pfam" id="PF01544">
    <property type="entry name" value="CorA"/>
    <property type="match status" value="1"/>
</dbReference>